<proteinExistence type="inferred from homology"/>
<dbReference type="Pfam" id="PF08544">
    <property type="entry name" value="GHMP_kinases_C"/>
    <property type="match status" value="1"/>
</dbReference>
<evidence type="ECO:0000256" key="9">
    <source>
        <dbReference type="HAMAP-Rule" id="MF_00061"/>
    </source>
</evidence>
<dbReference type="GO" id="GO:0019288">
    <property type="term" value="P:isopentenyl diphosphate biosynthetic process, methylerythritol 4-phosphate pathway"/>
    <property type="evidence" value="ECO:0007669"/>
    <property type="project" value="UniProtKB-UniRule"/>
</dbReference>
<feature type="active site" evidence="9">
    <location>
        <position position="137"/>
    </location>
</feature>
<feature type="domain" description="GHMP kinase N-terminal" evidence="10">
    <location>
        <begin position="66"/>
        <end position="145"/>
    </location>
</feature>
<feature type="binding site" evidence="9">
    <location>
        <begin position="95"/>
        <end position="105"/>
    </location>
    <ligand>
        <name>ATP</name>
        <dbReference type="ChEBI" id="CHEBI:30616"/>
    </ligand>
</feature>
<dbReference type="InterPro" id="IPR013750">
    <property type="entry name" value="GHMP_kinase_C_dom"/>
</dbReference>
<dbReference type="SUPFAM" id="SSF54211">
    <property type="entry name" value="Ribosomal protein S5 domain 2-like"/>
    <property type="match status" value="1"/>
</dbReference>
<reference evidence="12" key="2">
    <citation type="journal article" date="2021" name="PeerJ">
        <title>Extensive microbial diversity within the chicken gut microbiome revealed by metagenomics and culture.</title>
        <authorList>
            <person name="Gilroy R."/>
            <person name="Ravi A."/>
            <person name="Getino M."/>
            <person name="Pursley I."/>
            <person name="Horton D.L."/>
            <person name="Alikhan N.F."/>
            <person name="Baker D."/>
            <person name="Gharbi K."/>
            <person name="Hall N."/>
            <person name="Watson M."/>
            <person name="Adriaenssens E.M."/>
            <person name="Foster-Nyarko E."/>
            <person name="Jarju S."/>
            <person name="Secka A."/>
            <person name="Antonio M."/>
            <person name="Oren A."/>
            <person name="Chaudhuri R.R."/>
            <person name="La Ragione R."/>
            <person name="Hildebrand F."/>
            <person name="Pallen M.J."/>
        </authorList>
    </citation>
    <scope>NUCLEOTIDE SEQUENCE</scope>
    <source>
        <strain evidence="12">4509</strain>
    </source>
</reference>
<keyword evidence="7 9" id="KW-0067">ATP-binding</keyword>
<comment type="caution">
    <text evidence="12">The sequence shown here is derived from an EMBL/GenBank/DDBJ whole genome shotgun (WGS) entry which is preliminary data.</text>
</comment>
<accession>A0A9D1INJ2</accession>
<dbReference type="GO" id="GO:0016114">
    <property type="term" value="P:terpenoid biosynthetic process"/>
    <property type="evidence" value="ECO:0007669"/>
    <property type="project" value="UniProtKB-UniRule"/>
</dbReference>
<dbReference type="InterPro" id="IPR004424">
    <property type="entry name" value="IspE"/>
</dbReference>
<comment type="similarity">
    <text evidence="1 9">Belongs to the GHMP kinase family. IspE subfamily.</text>
</comment>
<evidence type="ECO:0000256" key="5">
    <source>
        <dbReference type="ARBA" id="ARBA00022741"/>
    </source>
</evidence>
<dbReference type="Pfam" id="PF00288">
    <property type="entry name" value="GHMP_kinases_N"/>
    <property type="match status" value="1"/>
</dbReference>
<comment type="catalytic activity">
    <reaction evidence="9">
        <text>4-CDP-2-C-methyl-D-erythritol + ATP = 4-CDP-2-C-methyl-D-erythritol 2-phosphate + ADP + H(+)</text>
        <dbReference type="Rhea" id="RHEA:18437"/>
        <dbReference type="ChEBI" id="CHEBI:15378"/>
        <dbReference type="ChEBI" id="CHEBI:30616"/>
        <dbReference type="ChEBI" id="CHEBI:57823"/>
        <dbReference type="ChEBI" id="CHEBI:57919"/>
        <dbReference type="ChEBI" id="CHEBI:456216"/>
        <dbReference type="EC" id="2.7.1.148"/>
    </reaction>
</comment>
<evidence type="ECO:0000256" key="1">
    <source>
        <dbReference type="ARBA" id="ARBA00009684"/>
    </source>
</evidence>
<evidence type="ECO:0000313" key="13">
    <source>
        <dbReference type="Proteomes" id="UP000824082"/>
    </source>
</evidence>
<reference evidence="12" key="1">
    <citation type="submission" date="2020-10" db="EMBL/GenBank/DDBJ databases">
        <authorList>
            <person name="Gilroy R."/>
        </authorList>
    </citation>
    <scope>NUCLEOTIDE SEQUENCE</scope>
    <source>
        <strain evidence="12">4509</strain>
    </source>
</reference>
<dbReference type="HAMAP" id="MF_00061">
    <property type="entry name" value="IspE"/>
    <property type="match status" value="1"/>
</dbReference>
<protein>
    <recommendedName>
        <fullName evidence="3 9">4-diphosphocytidyl-2-C-methyl-D-erythritol kinase</fullName>
        <shortName evidence="9">CMK</shortName>
        <ecNumber evidence="2 9">2.7.1.148</ecNumber>
    </recommendedName>
    <alternativeName>
        <fullName evidence="8 9">4-(cytidine-5'-diphospho)-2-C-methyl-D-erythritol kinase</fullName>
    </alternativeName>
</protein>
<evidence type="ECO:0000259" key="11">
    <source>
        <dbReference type="Pfam" id="PF08544"/>
    </source>
</evidence>
<dbReference type="SUPFAM" id="SSF55060">
    <property type="entry name" value="GHMP Kinase, C-terminal domain"/>
    <property type="match status" value="1"/>
</dbReference>
<dbReference type="InterPro" id="IPR020568">
    <property type="entry name" value="Ribosomal_Su5_D2-typ_SF"/>
</dbReference>
<gene>
    <name evidence="9 12" type="primary">ispE</name>
    <name evidence="12" type="ORF">IAD19_00175</name>
</gene>
<dbReference type="PANTHER" id="PTHR43527:SF2">
    <property type="entry name" value="4-DIPHOSPHOCYTIDYL-2-C-METHYL-D-ERYTHRITOL KINASE, CHLOROPLASTIC"/>
    <property type="match status" value="1"/>
</dbReference>
<dbReference type="PIRSF" id="PIRSF010376">
    <property type="entry name" value="IspE"/>
    <property type="match status" value="1"/>
</dbReference>
<evidence type="ECO:0000259" key="10">
    <source>
        <dbReference type="Pfam" id="PF00288"/>
    </source>
</evidence>
<dbReference type="EMBL" id="DVMX01000003">
    <property type="protein sequence ID" value="HIU40955.1"/>
    <property type="molecule type" value="Genomic_DNA"/>
</dbReference>
<feature type="domain" description="GHMP kinase C-terminal" evidence="11">
    <location>
        <begin position="222"/>
        <end position="271"/>
    </location>
</feature>
<organism evidence="12 13">
    <name type="scientific">Candidatus Egerieicola faecale</name>
    <dbReference type="NCBI Taxonomy" id="2840774"/>
    <lineage>
        <taxon>Bacteria</taxon>
        <taxon>Bacillati</taxon>
        <taxon>Bacillota</taxon>
        <taxon>Clostridia</taxon>
        <taxon>Eubacteriales</taxon>
        <taxon>Oscillospiraceae</taxon>
        <taxon>Oscillospiraceae incertae sedis</taxon>
        <taxon>Candidatus Egerieicola</taxon>
    </lineage>
</organism>
<dbReference type="PANTHER" id="PTHR43527">
    <property type="entry name" value="4-DIPHOSPHOCYTIDYL-2-C-METHYL-D-ERYTHRITOL KINASE, CHLOROPLASTIC"/>
    <property type="match status" value="1"/>
</dbReference>
<dbReference type="InterPro" id="IPR014721">
    <property type="entry name" value="Ribsml_uS5_D2-typ_fold_subgr"/>
</dbReference>
<evidence type="ECO:0000256" key="7">
    <source>
        <dbReference type="ARBA" id="ARBA00022840"/>
    </source>
</evidence>
<sequence length="298" mass="31801">MNRIIVKAYGKLNLGLEILGRDERGYHDLRMVMQSVGVYDLLTITEEGQGLRLTCDDPGVPADETNLVLKCARKLLEETGRPQTGLTFHLEKHLPMEAGMAGGSADGAAALAGLNALLKLNLSQQQLCDIGVQLGADIPFCLIGGTQLVEGIGEKLTPLPEYTAGAFLIGKPIAGVSTKAAFAAYDALEEKPRLGEEFDRLLEGVKHNDPVETAAHLVNALEPVCGVPEVELLGQRMLKAGALGARMTGSGSAVYGIFPTLKEAQEQLESVSHLPFSAAVRPVNRGVEILPQENDKIE</sequence>
<dbReference type="EC" id="2.7.1.148" evidence="2 9"/>
<dbReference type="Proteomes" id="UP000824082">
    <property type="component" value="Unassembled WGS sequence"/>
</dbReference>
<keyword evidence="9" id="KW-0414">Isoprene biosynthesis</keyword>
<dbReference type="Gene3D" id="3.30.70.890">
    <property type="entry name" value="GHMP kinase, C-terminal domain"/>
    <property type="match status" value="1"/>
</dbReference>
<feature type="active site" evidence="9">
    <location>
        <position position="11"/>
    </location>
</feature>
<dbReference type="Gene3D" id="3.30.230.10">
    <property type="match status" value="1"/>
</dbReference>
<name>A0A9D1INJ2_9FIRM</name>
<evidence type="ECO:0000256" key="3">
    <source>
        <dbReference type="ARBA" id="ARBA00017473"/>
    </source>
</evidence>
<dbReference type="NCBIfam" id="TIGR00154">
    <property type="entry name" value="ispE"/>
    <property type="match status" value="1"/>
</dbReference>
<evidence type="ECO:0000313" key="12">
    <source>
        <dbReference type="EMBL" id="HIU40955.1"/>
    </source>
</evidence>
<evidence type="ECO:0000256" key="6">
    <source>
        <dbReference type="ARBA" id="ARBA00022777"/>
    </source>
</evidence>
<keyword evidence="5 9" id="KW-0547">Nucleotide-binding</keyword>
<evidence type="ECO:0000256" key="4">
    <source>
        <dbReference type="ARBA" id="ARBA00022679"/>
    </source>
</evidence>
<dbReference type="InterPro" id="IPR036554">
    <property type="entry name" value="GHMP_kinase_C_sf"/>
</dbReference>
<comment type="function">
    <text evidence="9">Catalyzes the phosphorylation of the position 2 hydroxy group of 4-diphosphocytidyl-2C-methyl-D-erythritol.</text>
</comment>
<comment type="pathway">
    <text evidence="9">Isoprenoid biosynthesis; isopentenyl diphosphate biosynthesis via DXP pathway; isopentenyl diphosphate from 1-deoxy-D-xylulose 5-phosphate: step 3/6.</text>
</comment>
<keyword evidence="4 9" id="KW-0808">Transferase</keyword>
<dbReference type="GO" id="GO:0050515">
    <property type="term" value="F:4-(cytidine 5'-diphospho)-2-C-methyl-D-erythritol kinase activity"/>
    <property type="evidence" value="ECO:0007669"/>
    <property type="project" value="UniProtKB-UniRule"/>
</dbReference>
<keyword evidence="6 9" id="KW-0418">Kinase</keyword>
<evidence type="ECO:0000256" key="8">
    <source>
        <dbReference type="ARBA" id="ARBA00032554"/>
    </source>
</evidence>
<dbReference type="InterPro" id="IPR006204">
    <property type="entry name" value="GHMP_kinase_N_dom"/>
</dbReference>
<evidence type="ECO:0000256" key="2">
    <source>
        <dbReference type="ARBA" id="ARBA00012052"/>
    </source>
</evidence>
<dbReference type="GO" id="GO:0005524">
    <property type="term" value="F:ATP binding"/>
    <property type="evidence" value="ECO:0007669"/>
    <property type="project" value="UniProtKB-UniRule"/>
</dbReference>
<dbReference type="AlphaFoldDB" id="A0A9D1INJ2"/>